<dbReference type="EMBL" id="NHTK01006059">
    <property type="protein sequence ID" value="PPQ65742.1"/>
    <property type="molecule type" value="Genomic_DNA"/>
</dbReference>
<keyword evidence="3" id="KW-1185">Reference proteome</keyword>
<dbReference type="OrthoDB" id="2959034at2759"/>
<feature type="compositionally biased region" description="Low complexity" evidence="1">
    <location>
        <begin position="110"/>
        <end position="125"/>
    </location>
</feature>
<evidence type="ECO:0000313" key="3">
    <source>
        <dbReference type="Proteomes" id="UP000284842"/>
    </source>
</evidence>
<dbReference type="AlphaFoldDB" id="A0A409VHH9"/>
<dbReference type="Proteomes" id="UP000284842">
    <property type="component" value="Unassembled WGS sequence"/>
</dbReference>
<name>A0A409VHH9_9AGAR</name>
<feature type="compositionally biased region" description="Basic and acidic residues" evidence="1">
    <location>
        <begin position="96"/>
        <end position="105"/>
    </location>
</feature>
<feature type="region of interest" description="Disordered" evidence="1">
    <location>
        <begin position="1"/>
        <end position="142"/>
    </location>
</feature>
<gene>
    <name evidence="2" type="ORF">CVT24_011775</name>
</gene>
<reference evidence="2 3" key="1">
    <citation type="journal article" date="2018" name="Evol. Lett.">
        <title>Horizontal gene cluster transfer increased hallucinogenic mushroom diversity.</title>
        <authorList>
            <person name="Reynolds H.T."/>
            <person name="Vijayakumar V."/>
            <person name="Gluck-Thaler E."/>
            <person name="Korotkin H.B."/>
            <person name="Matheny P.B."/>
            <person name="Slot J.C."/>
        </authorList>
    </citation>
    <scope>NUCLEOTIDE SEQUENCE [LARGE SCALE GENOMIC DNA]</scope>
    <source>
        <strain evidence="2 3">2629</strain>
    </source>
</reference>
<feature type="compositionally biased region" description="Low complexity" evidence="1">
    <location>
        <begin position="67"/>
        <end position="80"/>
    </location>
</feature>
<feature type="compositionally biased region" description="Polar residues" evidence="1">
    <location>
        <begin position="86"/>
        <end position="95"/>
    </location>
</feature>
<evidence type="ECO:0000313" key="2">
    <source>
        <dbReference type="EMBL" id="PPQ65742.1"/>
    </source>
</evidence>
<comment type="caution">
    <text evidence="2">The sequence shown here is derived from an EMBL/GenBank/DDBJ whole genome shotgun (WGS) entry which is preliminary data.</text>
</comment>
<sequence>MVYEKHTSSLPTIPPTPLDAPPAYLESNIELDRSLPPIPLDRDTRELLHQPAGTGPISLPAEDTDLTSSSSSTAQATVTSILGALQSLSRSTTPNPERKPRDPTLKHRSSYSFGSSSRGAISLSGNENAGRPPGSIVIGGGRPIPGSLGEGIAFGGGQPIPAHHVAAVAAGSAVGPSSSIVIGAGQPIPVGDMSSAKGHGHKRSLSSSSISSLKATKKTSWFNLKIPLAGAVAGSIATGINIGGSTQAGPISTSSSQVKTTVQGLVRDLVQDHSSSDTLSAAAQGILLSCSEACNAHSLSFSSILQERFIESHSPLYWAVIKRAKHNPQEGRGDLLGDDIDNEGDRQKAESDLLTSLLRHALKPLLDSETIAELRLACLATSDQDVFQRLRNLVPQFSTSRSIGADQVLLGASPSSKGITDEVWVEIGPGTEGAFAATFSIPQFHKRMMISKEVDLEFVARNRIWRFALLICPDNAWYGPPPGSWCASIELVDSSPPTWFDGRLVFADNHLLSGSTSPTQKHIRLKSKQQLDAPRNGIPATQIIASLDEAPNFASLQYSGSPFIGVDDTLRIKLEARLSKPEPSGSEECIVS</sequence>
<organism evidence="2 3">
    <name type="scientific">Panaeolus cyanescens</name>
    <dbReference type="NCBI Taxonomy" id="181874"/>
    <lineage>
        <taxon>Eukaryota</taxon>
        <taxon>Fungi</taxon>
        <taxon>Dikarya</taxon>
        <taxon>Basidiomycota</taxon>
        <taxon>Agaricomycotina</taxon>
        <taxon>Agaricomycetes</taxon>
        <taxon>Agaricomycetidae</taxon>
        <taxon>Agaricales</taxon>
        <taxon>Agaricineae</taxon>
        <taxon>Galeropsidaceae</taxon>
        <taxon>Panaeolus</taxon>
    </lineage>
</organism>
<proteinExistence type="predicted"/>
<accession>A0A409VHH9</accession>
<protein>
    <submittedName>
        <fullName evidence="2">Uncharacterized protein</fullName>
    </submittedName>
</protein>
<dbReference type="InParanoid" id="A0A409VHH9"/>
<evidence type="ECO:0000256" key="1">
    <source>
        <dbReference type="SAM" id="MobiDB-lite"/>
    </source>
</evidence>